<dbReference type="Pfam" id="PF00332">
    <property type="entry name" value="Glyco_hydro_17"/>
    <property type="match status" value="1"/>
</dbReference>
<comment type="catalytic activity">
    <reaction evidence="1">
        <text>Hydrolysis of (1-&gt;3)-beta-D-glucosidic linkages in (1-&gt;3)-beta-D-glucans.</text>
        <dbReference type="EC" id="3.2.1.39"/>
    </reaction>
</comment>
<dbReference type="GO" id="GO:0006952">
    <property type="term" value="P:defense response"/>
    <property type="evidence" value="ECO:0007669"/>
    <property type="project" value="UniProtKB-KW"/>
</dbReference>
<name>A0ABD1MUD1_9FABA</name>
<evidence type="ECO:0000256" key="15">
    <source>
        <dbReference type="ARBA" id="ARBA00033335"/>
    </source>
</evidence>
<keyword evidence="11" id="KW-1015">Disulfide bond</keyword>
<accession>A0ABD1MUD1</accession>
<dbReference type="Pfam" id="PF07983">
    <property type="entry name" value="X8"/>
    <property type="match status" value="1"/>
</dbReference>
<keyword evidence="5" id="KW-1003">Cell membrane</keyword>
<evidence type="ECO:0000256" key="13">
    <source>
        <dbReference type="ARBA" id="ARBA00023288"/>
    </source>
</evidence>
<dbReference type="InterPro" id="IPR000490">
    <property type="entry name" value="Glyco_hydro_17"/>
</dbReference>
<dbReference type="FunFam" id="3.20.20.80:FF:000008">
    <property type="entry name" value="Glucan endo-1,3-beta-glucosidase 5"/>
    <property type="match status" value="1"/>
</dbReference>
<keyword evidence="14 18" id="KW-0326">Glycosidase</keyword>
<evidence type="ECO:0000256" key="17">
    <source>
        <dbReference type="RuleBase" id="RU004335"/>
    </source>
</evidence>
<dbReference type="InterPro" id="IPR017853">
    <property type="entry name" value="GH"/>
</dbReference>
<keyword evidence="12" id="KW-0325">Glycoprotein</keyword>
<dbReference type="Proteomes" id="UP001603857">
    <property type="component" value="Unassembled WGS sequence"/>
</dbReference>
<evidence type="ECO:0000313" key="21">
    <source>
        <dbReference type="EMBL" id="KAL2339431.1"/>
    </source>
</evidence>
<evidence type="ECO:0000256" key="16">
    <source>
        <dbReference type="ARBA" id="ARBA00033417"/>
    </source>
</evidence>
<proteinExistence type="inferred from homology"/>
<evidence type="ECO:0000256" key="9">
    <source>
        <dbReference type="ARBA" id="ARBA00022821"/>
    </source>
</evidence>
<evidence type="ECO:0000256" key="19">
    <source>
        <dbReference type="SAM" id="SignalP"/>
    </source>
</evidence>
<keyword evidence="6" id="KW-0336">GPI-anchor</keyword>
<evidence type="ECO:0000256" key="8">
    <source>
        <dbReference type="ARBA" id="ARBA00022801"/>
    </source>
</evidence>
<dbReference type="EMBL" id="JBGMDY010000003">
    <property type="protein sequence ID" value="KAL2339431.1"/>
    <property type="molecule type" value="Genomic_DNA"/>
</dbReference>
<evidence type="ECO:0000256" key="2">
    <source>
        <dbReference type="ARBA" id="ARBA00004609"/>
    </source>
</evidence>
<dbReference type="FunFam" id="1.20.58.1040:FF:000002">
    <property type="entry name" value="Glucan endo-1,3-beta-glucosidase 8"/>
    <property type="match status" value="1"/>
</dbReference>
<gene>
    <name evidence="21" type="ORF">Fmac_007371</name>
</gene>
<keyword evidence="9" id="KW-0611">Plant defense</keyword>
<keyword evidence="22" id="KW-1185">Reference proteome</keyword>
<dbReference type="Gene3D" id="1.20.58.1040">
    <property type="match status" value="1"/>
</dbReference>
<evidence type="ECO:0000256" key="11">
    <source>
        <dbReference type="ARBA" id="ARBA00023157"/>
    </source>
</evidence>
<evidence type="ECO:0000256" key="7">
    <source>
        <dbReference type="ARBA" id="ARBA00022729"/>
    </source>
</evidence>
<dbReference type="AlphaFoldDB" id="A0ABD1MUD1"/>
<dbReference type="GO" id="GO:0042973">
    <property type="term" value="F:glucan endo-1,3-beta-D-glucosidase activity"/>
    <property type="evidence" value="ECO:0007669"/>
    <property type="project" value="UniProtKB-EC"/>
</dbReference>
<evidence type="ECO:0000259" key="20">
    <source>
        <dbReference type="SMART" id="SM00768"/>
    </source>
</evidence>
<comment type="subcellular location">
    <subcellularLocation>
        <location evidence="2">Cell membrane</location>
        <topology evidence="2">Lipid-anchor</topology>
        <topology evidence="2">GPI-anchor</topology>
    </subcellularLocation>
</comment>
<keyword evidence="8 18" id="KW-0378">Hydrolase</keyword>
<evidence type="ECO:0000256" key="14">
    <source>
        <dbReference type="ARBA" id="ARBA00023295"/>
    </source>
</evidence>
<dbReference type="Gene3D" id="3.20.20.80">
    <property type="entry name" value="Glycosidases"/>
    <property type="match status" value="1"/>
</dbReference>
<keyword evidence="7 19" id="KW-0732">Signal</keyword>
<dbReference type="PANTHER" id="PTHR32227">
    <property type="entry name" value="GLUCAN ENDO-1,3-BETA-GLUCOSIDASE BG1-RELATED-RELATED"/>
    <property type="match status" value="1"/>
</dbReference>
<dbReference type="GO" id="GO:0098552">
    <property type="term" value="C:side of membrane"/>
    <property type="evidence" value="ECO:0007669"/>
    <property type="project" value="UniProtKB-KW"/>
</dbReference>
<dbReference type="SUPFAM" id="SSF51445">
    <property type="entry name" value="(Trans)glycosidases"/>
    <property type="match status" value="1"/>
</dbReference>
<evidence type="ECO:0000256" key="3">
    <source>
        <dbReference type="ARBA" id="ARBA00008773"/>
    </source>
</evidence>
<evidence type="ECO:0000313" key="22">
    <source>
        <dbReference type="Proteomes" id="UP001603857"/>
    </source>
</evidence>
<dbReference type="EC" id="3.2.1.39" evidence="4"/>
<evidence type="ECO:0000256" key="6">
    <source>
        <dbReference type="ARBA" id="ARBA00022622"/>
    </source>
</evidence>
<evidence type="ECO:0000256" key="4">
    <source>
        <dbReference type="ARBA" id="ARBA00012780"/>
    </source>
</evidence>
<evidence type="ECO:0000256" key="18">
    <source>
        <dbReference type="RuleBase" id="RU004336"/>
    </source>
</evidence>
<evidence type="ECO:0000256" key="1">
    <source>
        <dbReference type="ARBA" id="ARBA00000382"/>
    </source>
</evidence>
<keyword evidence="13" id="KW-0449">Lipoprotein</keyword>
<dbReference type="InterPro" id="IPR044965">
    <property type="entry name" value="Glyco_hydro_17_plant"/>
</dbReference>
<comment type="similarity">
    <text evidence="3 17">Belongs to the glycosyl hydrolase 17 family.</text>
</comment>
<dbReference type="InterPro" id="IPR012946">
    <property type="entry name" value="X8"/>
</dbReference>
<feature type="chain" id="PRO_5044880162" description="glucan endo-1,3-beta-D-glucosidase" evidence="19">
    <location>
        <begin position="30"/>
        <end position="518"/>
    </location>
</feature>
<organism evidence="21 22">
    <name type="scientific">Flemingia macrophylla</name>
    <dbReference type="NCBI Taxonomy" id="520843"/>
    <lineage>
        <taxon>Eukaryota</taxon>
        <taxon>Viridiplantae</taxon>
        <taxon>Streptophyta</taxon>
        <taxon>Embryophyta</taxon>
        <taxon>Tracheophyta</taxon>
        <taxon>Spermatophyta</taxon>
        <taxon>Magnoliopsida</taxon>
        <taxon>eudicotyledons</taxon>
        <taxon>Gunneridae</taxon>
        <taxon>Pentapetalae</taxon>
        <taxon>rosids</taxon>
        <taxon>fabids</taxon>
        <taxon>Fabales</taxon>
        <taxon>Fabaceae</taxon>
        <taxon>Papilionoideae</taxon>
        <taxon>50 kb inversion clade</taxon>
        <taxon>NPAAA clade</taxon>
        <taxon>indigoferoid/millettioid clade</taxon>
        <taxon>Phaseoleae</taxon>
        <taxon>Flemingia</taxon>
    </lineage>
</organism>
<dbReference type="SMART" id="SM00768">
    <property type="entry name" value="X8"/>
    <property type="match status" value="1"/>
</dbReference>
<dbReference type="GO" id="GO:0005886">
    <property type="term" value="C:plasma membrane"/>
    <property type="evidence" value="ECO:0007669"/>
    <property type="project" value="UniProtKB-SubCell"/>
</dbReference>
<evidence type="ECO:0000256" key="5">
    <source>
        <dbReference type="ARBA" id="ARBA00022475"/>
    </source>
</evidence>
<evidence type="ECO:0000256" key="10">
    <source>
        <dbReference type="ARBA" id="ARBA00023136"/>
    </source>
</evidence>
<dbReference type="PROSITE" id="PS00587">
    <property type="entry name" value="GLYCOSYL_HYDROL_F17"/>
    <property type="match status" value="1"/>
</dbReference>
<sequence>MARAKFSMWGLCLIMILVLVHYQLQGAQGADAVPGLGINWGALASHPLSPHIVVNMLKDNGIKKVKLFDADSWVVSALSGTDIEVMVGIPNDQLSKFAGSSKDAEHWVKENVTKHIHGHHHVGGVNIRYVSVGNEPFMEDYKGMYVKTTLPAMQNIQNAIDKAGLGDKVKVTTALNADVYTSPTDKPSDGEFRSDVRDAIQQILSFLHQRDSPFLVNIYPFLSLFKNENFPKELAFFDGQGQTIDDKNAQYTNVFDANLDTLVWSLKKAGYPDMRIVVGEIGWPTDGNKNANPHNAKRFYQGLLKKMESKKGTPLRPGAMDMYLFSLSDEDLKSIEPGNFERHWGIFRYDGRPKFPIDFSGQGQDQWPVAAKGVVYQDRKWCVLNSDVKDLSKVPNALDFACGGADCTSLGLGCSCENLDLAGNASFAFNQYFQTRDQDVEACNFNGLATIVTQDPSRGSCLFPVEIESRSDMKMEDSKTLGQEQSCFREQKQKCELNLETGIIAKALKRLYLRYGKR</sequence>
<feature type="domain" description="X8" evidence="20">
    <location>
        <begin position="380"/>
        <end position="463"/>
    </location>
</feature>
<comment type="caution">
    <text evidence="21">The sequence shown here is derived from an EMBL/GenBank/DDBJ whole genome shotgun (WGS) entry which is preliminary data.</text>
</comment>
<feature type="signal peptide" evidence="19">
    <location>
        <begin position="1"/>
        <end position="29"/>
    </location>
</feature>
<keyword evidence="10" id="KW-0472">Membrane</keyword>
<protein>
    <recommendedName>
        <fullName evidence="4">glucan endo-1,3-beta-D-glucosidase</fullName>
        <ecNumber evidence="4">3.2.1.39</ecNumber>
    </recommendedName>
    <alternativeName>
        <fullName evidence="15">(1-&gt;3)-beta-glucan endohydrolase</fullName>
    </alternativeName>
    <alternativeName>
        <fullName evidence="16">Beta-1,3-endoglucanase</fullName>
    </alternativeName>
</protein>
<reference evidence="21 22" key="1">
    <citation type="submission" date="2024-08" db="EMBL/GenBank/DDBJ databases">
        <title>Insights into the chromosomal genome structure of Flemingia macrophylla.</title>
        <authorList>
            <person name="Ding Y."/>
            <person name="Zhao Y."/>
            <person name="Bi W."/>
            <person name="Wu M."/>
            <person name="Zhao G."/>
            <person name="Gong Y."/>
            <person name="Li W."/>
            <person name="Zhang P."/>
        </authorList>
    </citation>
    <scope>NUCLEOTIDE SEQUENCE [LARGE SCALE GENOMIC DNA]</scope>
    <source>
        <strain evidence="21">DYQJB</strain>
        <tissue evidence="21">Leaf</tissue>
    </source>
</reference>
<evidence type="ECO:0000256" key="12">
    <source>
        <dbReference type="ARBA" id="ARBA00023180"/>
    </source>
</evidence>